<sequence length="408" mass="45458">MAPPYPHNLHQRHHPSTRTNHAQLSTTNNPEPMQAYRSRKDTSRQSVLSKYSIVGFISSGTYGKVYKALPVSPSLSSAHDGNDLPIPAIVAIKKFKPDKEGDTPTYTGLSQSAIREISLNRELSRGFVLHASRRLRKERDGSVDAVRVRRQGRREIIRSVEEQLAEYSDDSSDSEERGRPLSLALANDKGHSSTITPDEDDAAAGEPCDNFARLVEVILEEKSVYMVFEYAEHDLLAPLQALWNGDKVVVTIWYRSPELLLGARHYTAAIDLWAIGCIFAELLSLRPIFKGEEAKMDPSAIHAQQQAQQKQQAQAFAQNQSAAAAMANVSQVGVLGVKGIPYQGDQMAKIVEVLGTPDPTWYGSRSRSEEGYKLLTQLFEYDPMKRITAKQAIGHAYFTNEEPRPTRK</sequence>
<name>A0ACC2XBV0_9TREE</name>
<dbReference type="Proteomes" id="UP001243375">
    <property type="component" value="Unassembled WGS sequence"/>
</dbReference>
<keyword evidence="2" id="KW-1185">Reference proteome</keyword>
<protein>
    <submittedName>
        <fullName evidence="1">Uncharacterized protein</fullName>
    </submittedName>
</protein>
<evidence type="ECO:0000313" key="2">
    <source>
        <dbReference type="Proteomes" id="UP001243375"/>
    </source>
</evidence>
<organism evidence="1 2">
    <name type="scientific">Naganishia vaughanmartiniae</name>
    <dbReference type="NCBI Taxonomy" id="1424756"/>
    <lineage>
        <taxon>Eukaryota</taxon>
        <taxon>Fungi</taxon>
        <taxon>Dikarya</taxon>
        <taxon>Basidiomycota</taxon>
        <taxon>Agaricomycotina</taxon>
        <taxon>Tremellomycetes</taxon>
        <taxon>Filobasidiales</taxon>
        <taxon>Filobasidiaceae</taxon>
        <taxon>Naganishia</taxon>
    </lineage>
</organism>
<accession>A0ACC2XBV0</accession>
<gene>
    <name evidence="1" type="ORF">QFC22_002805</name>
</gene>
<evidence type="ECO:0000313" key="1">
    <source>
        <dbReference type="EMBL" id="KAJ9120870.1"/>
    </source>
</evidence>
<reference evidence="1" key="1">
    <citation type="submission" date="2023-04" db="EMBL/GenBank/DDBJ databases">
        <title>Draft Genome sequencing of Naganishia species isolated from polar environments using Oxford Nanopore Technology.</title>
        <authorList>
            <person name="Leo P."/>
            <person name="Venkateswaran K."/>
        </authorList>
    </citation>
    <scope>NUCLEOTIDE SEQUENCE</scope>
    <source>
        <strain evidence="1">MNA-CCFEE 5425</strain>
    </source>
</reference>
<comment type="caution">
    <text evidence="1">The sequence shown here is derived from an EMBL/GenBank/DDBJ whole genome shotgun (WGS) entry which is preliminary data.</text>
</comment>
<dbReference type="EMBL" id="JASBWU010000006">
    <property type="protein sequence ID" value="KAJ9120870.1"/>
    <property type="molecule type" value="Genomic_DNA"/>
</dbReference>
<proteinExistence type="predicted"/>